<comment type="caution">
    <text evidence="2">The sequence shown here is derived from an EMBL/GenBank/DDBJ whole genome shotgun (WGS) entry which is preliminary data.</text>
</comment>
<keyword evidence="1" id="KW-0378">Hydrolase</keyword>
<dbReference type="Pfam" id="PF02089">
    <property type="entry name" value="Palm_thioest"/>
    <property type="match status" value="1"/>
</dbReference>
<evidence type="ECO:0000256" key="1">
    <source>
        <dbReference type="ARBA" id="ARBA00022801"/>
    </source>
</evidence>
<evidence type="ECO:0000313" key="2">
    <source>
        <dbReference type="EMBL" id="KAK9667978.1"/>
    </source>
</evidence>
<dbReference type="GO" id="GO:0016790">
    <property type="term" value="F:thiolester hydrolase activity"/>
    <property type="evidence" value="ECO:0007669"/>
    <property type="project" value="TreeGrafter"/>
</dbReference>
<dbReference type="PANTHER" id="PTHR11247">
    <property type="entry name" value="PALMITOYL-PROTEIN THIOESTERASE/DOLICHYLDIPHOSPHATASE 1"/>
    <property type="match status" value="1"/>
</dbReference>
<organism evidence="2 3">
    <name type="scientific">Saponaria officinalis</name>
    <name type="common">Common soapwort</name>
    <name type="synonym">Lychnis saponaria</name>
    <dbReference type="NCBI Taxonomy" id="3572"/>
    <lineage>
        <taxon>Eukaryota</taxon>
        <taxon>Viridiplantae</taxon>
        <taxon>Streptophyta</taxon>
        <taxon>Embryophyta</taxon>
        <taxon>Tracheophyta</taxon>
        <taxon>Spermatophyta</taxon>
        <taxon>Magnoliopsida</taxon>
        <taxon>eudicotyledons</taxon>
        <taxon>Gunneridae</taxon>
        <taxon>Pentapetalae</taxon>
        <taxon>Caryophyllales</taxon>
        <taxon>Caryophyllaceae</taxon>
        <taxon>Caryophylleae</taxon>
        <taxon>Saponaria</taxon>
    </lineage>
</organism>
<dbReference type="InterPro" id="IPR029058">
    <property type="entry name" value="AB_hydrolase_fold"/>
</dbReference>
<dbReference type="PANTHER" id="PTHR11247:SF79">
    <property type="entry name" value="ALPHA_BETA-HYDROLASES SUPERFAMILY PROTEIN"/>
    <property type="match status" value="1"/>
</dbReference>
<gene>
    <name evidence="2" type="ORF">RND81_13G025600</name>
</gene>
<proteinExistence type="predicted"/>
<accession>A0AAW1GT81</accession>
<dbReference type="AlphaFoldDB" id="A0AAW1GT81"/>
<evidence type="ECO:0000313" key="3">
    <source>
        <dbReference type="Proteomes" id="UP001443914"/>
    </source>
</evidence>
<dbReference type="Gene3D" id="3.40.50.1820">
    <property type="entry name" value="alpha/beta hydrolase"/>
    <property type="match status" value="1"/>
</dbReference>
<keyword evidence="3" id="KW-1185">Reference proteome</keyword>
<protein>
    <submittedName>
        <fullName evidence="2">Uncharacterized protein</fullName>
    </submittedName>
</protein>
<dbReference type="EMBL" id="JBDFQZ010000013">
    <property type="protein sequence ID" value="KAK9667978.1"/>
    <property type="molecule type" value="Genomic_DNA"/>
</dbReference>
<sequence length="156" mass="17919">MVQNLIAPSGYIKLPNNYPNYLKGCSYLPKLNNEIEGKRNPIYKERFSRLVNLILIMCANDNVVIPKESSWFGFYPDGAYNKTLPTTETKWYKEDWFGLRTLDEAGKVQFISVKGGHIEISGADMLKYMVPYLRSPDAPDPYDFNLPGSDKIFHLQ</sequence>
<dbReference type="Proteomes" id="UP001443914">
    <property type="component" value="Unassembled WGS sequence"/>
</dbReference>
<reference evidence="2" key="1">
    <citation type="submission" date="2024-03" db="EMBL/GenBank/DDBJ databases">
        <title>WGS assembly of Saponaria officinalis var. Norfolk2.</title>
        <authorList>
            <person name="Jenkins J."/>
            <person name="Shu S."/>
            <person name="Grimwood J."/>
            <person name="Barry K."/>
            <person name="Goodstein D."/>
            <person name="Schmutz J."/>
            <person name="Leebens-Mack J."/>
            <person name="Osbourn A."/>
        </authorList>
    </citation>
    <scope>NUCLEOTIDE SEQUENCE [LARGE SCALE GENOMIC DNA]</scope>
    <source>
        <strain evidence="2">JIC</strain>
    </source>
</reference>
<dbReference type="SUPFAM" id="SSF53474">
    <property type="entry name" value="alpha/beta-Hydrolases"/>
    <property type="match status" value="1"/>
</dbReference>
<name>A0AAW1GT81_SAPOF</name>